<dbReference type="AlphaFoldDB" id="A0A081BNL4"/>
<evidence type="ECO:0000313" key="2">
    <source>
        <dbReference type="EMBL" id="GAK51980.1"/>
    </source>
</evidence>
<dbReference type="EMBL" id="DF820458">
    <property type="protein sequence ID" value="GAK51980.1"/>
    <property type="molecule type" value="Genomic_DNA"/>
</dbReference>
<proteinExistence type="predicted"/>
<evidence type="ECO:0000313" key="3">
    <source>
        <dbReference type="Proteomes" id="UP000030700"/>
    </source>
</evidence>
<name>A0A081BNL4_9BACT</name>
<protein>
    <submittedName>
        <fullName evidence="2">Protein containing DUF820</fullName>
    </submittedName>
</protein>
<dbReference type="Proteomes" id="UP000030700">
    <property type="component" value="Unassembled WGS sequence"/>
</dbReference>
<accession>A0A081BNL4</accession>
<dbReference type="PANTHER" id="PTHR34107">
    <property type="entry name" value="SLL0198 PROTEIN-RELATED"/>
    <property type="match status" value="1"/>
</dbReference>
<organism evidence="2">
    <name type="scientific">Candidatus Moduliflexus flocculans</name>
    <dbReference type="NCBI Taxonomy" id="1499966"/>
    <lineage>
        <taxon>Bacteria</taxon>
        <taxon>Candidatus Moduliflexota</taxon>
        <taxon>Candidatus Moduliflexia</taxon>
        <taxon>Candidatus Moduliflexales</taxon>
        <taxon>Candidatus Moduliflexaceae</taxon>
    </lineage>
</organism>
<dbReference type="CDD" id="cd06260">
    <property type="entry name" value="DUF820-like"/>
    <property type="match status" value="1"/>
</dbReference>
<dbReference type="Pfam" id="PF05685">
    <property type="entry name" value="Uma2"/>
    <property type="match status" value="1"/>
</dbReference>
<dbReference type="HOGENOM" id="CLU_127156_0_0_0"/>
<dbReference type="STRING" id="1499966.U14_03226"/>
<dbReference type="InterPro" id="IPR011335">
    <property type="entry name" value="Restrct_endonuc-II-like"/>
</dbReference>
<evidence type="ECO:0000259" key="1">
    <source>
        <dbReference type="Pfam" id="PF05685"/>
    </source>
</evidence>
<sequence length="140" mass="15761">MSPSKLHSYLQSALDAVFRQFPQFSVFANLTITIADADYIPDVCVYPKFAINFFEPDEIRMTELPQMVVEIVSPTQTIQEVLDKFPIYFQAGIQSCWLVVPQTKTVSVYIAPTQAQVVSMTGEVVDPVLNIRVPLDQIFA</sequence>
<dbReference type="PANTHER" id="PTHR34107:SF1">
    <property type="entry name" value="SLL0198 PROTEIN"/>
    <property type="match status" value="1"/>
</dbReference>
<dbReference type="InterPro" id="IPR008538">
    <property type="entry name" value="Uma2"/>
</dbReference>
<gene>
    <name evidence="2" type="ORF">U14_03226</name>
</gene>
<keyword evidence="3" id="KW-1185">Reference proteome</keyword>
<reference evidence="2" key="1">
    <citation type="journal article" date="2015" name="PeerJ">
        <title>First genomic representation of candidate bacterial phylum KSB3 points to enhanced environmental sensing as a trigger of wastewater bulking.</title>
        <authorList>
            <person name="Sekiguchi Y."/>
            <person name="Ohashi A."/>
            <person name="Parks D.H."/>
            <person name="Yamauchi T."/>
            <person name="Tyson G.W."/>
            <person name="Hugenholtz P."/>
        </authorList>
    </citation>
    <scope>NUCLEOTIDE SEQUENCE [LARGE SCALE GENOMIC DNA]</scope>
</reference>
<dbReference type="InterPro" id="IPR012296">
    <property type="entry name" value="Nuclease_put_TT1808"/>
</dbReference>
<dbReference type="SUPFAM" id="SSF52980">
    <property type="entry name" value="Restriction endonuclease-like"/>
    <property type="match status" value="1"/>
</dbReference>
<dbReference type="Gene3D" id="3.90.1570.10">
    <property type="entry name" value="tt1808, chain A"/>
    <property type="match status" value="1"/>
</dbReference>
<feature type="domain" description="Putative restriction endonuclease" evidence="1">
    <location>
        <begin position="1"/>
        <end position="118"/>
    </location>
</feature>